<evidence type="ECO:0000256" key="7">
    <source>
        <dbReference type="ARBA" id="ARBA00023136"/>
    </source>
</evidence>
<proteinExistence type="predicted"/>
<dbReference type="RefSeq" id="WP_341626819.1">
    <property type="nucleotide sequence ID" value="NZ_JBAKBA010000004.1"/>
</dbReference>
<keyword evidence="6 8" id="KW-1133">Transmembrane helix</keyword>
<dbReference type="PANTHER" id="PTHR30443:SF0">
    <property type="entry name" value="PHOSPHOETHANOLAMINE TRANSFERASE EPTA"/>
    <property type="match status" value="1"/>
</dbReference>
<feature type="transmembrane region" description="Helical" evidence="8">
    <location>
        <begin position="156"/>
        <end position="178"/>
    </location>
</feature>
<dbReference type="NCBIfam" id="NF028537">
    <property type="entry name" value="P_eth_NH2_trans"/>
    <property type="match status" value="1"/>
</dbReference>
<evidence type="ECO:0000259" key="10">
    <source>
        <dbReference type="Pfam" id="PF08019"/>
    </source>
</evidence>
<evidence type="ECO:0000256" key="6">
    <source>
        <dbReference type="ARBA" id="ARBA00022989"/>
    </source>
</evidence>
<feature type="domain" description="Sulfatase N-terminal" evidence="9">
    <location>
        <begin position="238"/>
        <end position="527"/>
    </location>
</feature>
<dbReference type="GO" id="GO:0016740">
    <property type="term" value="F:transferase activity"/>
    <property type="evidence" value="ECO:0007669"/>
    <property type="project" value="UniProtKB-KW"/>
</dbReference>
<feature type="domain" description="Phosphoethanolamine transferase N-terminal" evidence="10">
    <location>
        <begin position="60"/>
        <end position="211"/>
    </location>
</feature>
<feature type="transmembrane region" description="Helical" evidence="8">
    <location>
        <begin position="121"/>
        <end position="144"/>
    </location>
</feature>
<dbReference type="CDD" id="cd16017">
    <property type="entry name" value="LptA"/>
    <property type="match status" value="1"/>
</dbReference>
<evidence type="ECO:0000259" key="9">
    <source>
        <dbReference type="Pfam" id="PF00884"/>
    </source>
</evidence>
<keyword evidence="3" id="KW-0997">Cell inner membrane</keyword>
<dbReference type="EMBL" id="JBAKBA010000004">
    <property type="protein sequence ID" value="MEL0658103.1"/>
    <property type="molecule type" value="Genomic_DNA"/>
</dbReference>
<dbReference type="Pfam" id="PF00884">
    <property type="entry name" value="Sulfatase"/>
    <property type="match status" value="1"/>
</dbReference>
<evidence type="ECO:0000313" key="12">
    <source>
        <dbReference type="Proteomes" id="UP001366060"/>
    </source>
</evidence>
<feature type="transmembrane region" description="Helical" evidence="8">
    <location>
        <begin position="75"/>
        <end position="94"/>
    </location>
</feature>
<keyword evidence="4 11" id="KW-0808">Transferase</keyword>
<evidence type="ECO:0000256" key="5">
    <source>
        <dbReference type="ARBA" id="ARBA00022692"/>
    </source>
</evidence>
<evidence type="ECO:0000256" key="8">
    <source>
        <dbReference type="SAM" id="Phobius"/>
    </source>
</evidence>
<dbReference type="InterPro" id="IPR012549">
    <property type="entry name" value="EptA-like_N"/>
</dbReference>
<keyword evidence="7 8" id="KW-0472">Membrane</keyword>
<keyword evidence="2" id="KW-1003">Cell membrane</keyword>
<dbReference type="PANTHER" id="PTHR30443">
    <property type="entry name" value="INNER MEMBRANE PROTEIN"/>
    <property type="match status" value="1"/>
</dbReference>
<evidence type="ECO:0000256" key="3">
    <source>
        <dbReference type="ARBA" id="ARBA00022519"/>
    </source>
</evidence>
<dbReference type="InterPro" id="IPR000917">
    <property type="entry name" value="Sulfatase_N"/>
</dbReference>
<reference evidence="11 12" key="1">
    <citation type="submission" date="2024-02" db="EMBL/GenBank/DDBJ databases">
        <title>Bacteria isolated from the canopy kelp, Nereocystis luetkeana.</title>
        <authorList>
            <person name="Pfister C.A."/>
            <person name="Younker I.T."/>
            <person name="Light S.H."/>
        </authorList>
    </citation>
    <scope>NUCLEOTIDE SEQUENCE [LARGE SCALE GENOMIC DNA]</scope>
    <source>
        <strain evidence="11 12">TI.2.07</strain>
    </source>
</reference>
<keyword evidence="12" id="KW-1185">Reference proteome</keyword>
<feature type="transmembrane region" description="Helical" evidence="8">
    <location>
        <begin position="50"/>
        <end position="68"/>
    </location>
</feature>
<dbReference type="Gene3D" id="3.40.720.10">
    <property type="entry name" value="Alkaline Phosphatase, subunit A"/>
    <property type="match status" value="1"/>
</dbReference>
<keyword evidence="5 8" id="KW-0812">Transmembrane</keyword>
<evidence type="ECO:0000256" key="4">
    <source>
        <dbReference type="ARBA" id="ARBA00022679"/>
    </source>
</evidence>
<evidence type="ECO:0000256" key="1">
    <source>
        <dbReference type="ARBA" id="ARBA00004429"/>
    </source>
</evidence>
<dbReference type="Pfam" id="PF08019">
    <property type="entry name" value="EptA_B_N"/>
    <property type="match status" value="1"/>
</dbReference>
<organism evidence="11 12">
    <name type="scientific">Psychromonas arctica</name>
    <dbReference type="NCBI Taxonomy" id="168275"/>
    <lineage>
        <taxon>Bacteria</taxon>
        <taxon>Pseudomonadati</taxon>
        <taxon>Pseudomonadota</taxon>
        <taxon>Gammaproteobacteria</taxon>
        <taxon>Alteromonadales</taxon>
        <taxon>Psychromonadaceae</taxon>
        <taxon>Psychromonas</taxon>
    </lineage>
</organism>
<dbReference type="InterPro" id="IPR058130">
    <property type="entry name" value="PEA_transf_C"/>
</dbReference>
<accession>A0ABU9H8N2</accession>
<dbReference type="SUPFAM" id="SSF53649">
    <property type="entry name" value="Alkaline phosphatase-like"/>
    <property type="match status" value="1"/>
</dbReference>
<sequence length="545" mass="62110">MNISHLKSLTFLHQRSLNVNTMVLLLATYFAVLFNQPIIQKVYALSSYDLPLYFISHLLLLAAFVIIFSLLAWPYVFKIIFIPLVLSSALAFYASNKYNVMFDYTMIENIFETNSNESVSYINISSVSWFIVLGLLPALLLLKIKITYNGSLLKMLFMKAVLLCSSMLVILIIAVFYYKDYASIGRNNAYLNKMINPAHVYNTYKYIKKNYFNKAMPYSLLGQDATITSAKNSKPTLMVFVVGETARSQNIAYNGYQRNTNPYTENMGLISFKHVQTCGTATAVSLPCLFSNMNRPDYNKQKANNQDNVLDILSHAGVDVRWIDNDGGDKQVAKNLDKIDINKNDNSDLCNKHSCYDQVLLRQLPRLIAKQPGKDKLLALHLIGSHGPTYYQRYPQDKTLFKPACERSDIENCSDQEIVNVYDNSIAYTDYVLAETITLLKQYQEEYNVALFYLSDHGESLGENGLYLHGTPYVVAPDQQTHVPWFMWANEAYFTNKSLNKACLEQKAANDFVSHDNLFHTLLGFYGVETKQKNKDLDITYSCKA</sequence>
<dbReference type="Proteomes" id="UP001366060">
    <property type="component" value="Unassembled WGS sequence"/>
</dbReference>
<dbReference type="InterPro" id="IPR040423">
    <property type="entry name" value="PEA_transferase"/>
</dbReference>
<dbReference type="InterPro" id="IPR017850">
    <property type="entry name" value="Alkaline_phosphatase_core_sf"/>
</dbReference>
<name>A0ABU9H8N2_9GAMM</name>
<evidence type="ECO:0000256" key="2">
    <source>
        <dbReference type="ARBA" id="ARBA00022475"/>
    </source>
</evidence>
<comment type="caution">
    <text evidence="11">The sequence shown here is derived from an EMBL/GenBank/DDBJ whole genome shotgun (WGS) entry which is preliminary data.</text>
</comment>
<evidence type="ECO:0000313" key="11">
    <source>
        <dbReference type="EMBL" id="MEL0658103.1"/>
    </source>
</evidence>
<gene>
    <name evidence="11" type="ORF">V6255_03025</name>
</gene>
<protein>
    <submittedName>
        <fullName evidence="11">Phosphoethanolamine--lipid A transferase</fullName>
    </submittedName>
</protein>
<feature type="transmembrane region" description="Helical" evidence="8">
    <location>
        <begin position="21"/>
        <end position="38"/>
    </location>
</feature>
<comment type="subcellular location">
    <subcellularLocation>
        <location evidence="1">Cell inner membrane</location>
        <topology evidence="1">Multi-pass membrane protein</topology>
    </subcellularLocation>
</comment>